<dbReference type="OrthoDB" id="7042322at2759"/>
<evidence type="ECO:0000256" key="3">
    <source>
        <dbReference type="ARBA" id="ARBA00022576"/>
    </source>
</evidence>
<dbReference type="EMBL" id="ML976980">
    <property type="protein sequence ID" value="KAF1961735.1"/>
    <property type="molecule type" value="Genomic_DNA"/>
</dbReference>
<dbReference type="PANTHER" id="PTHR43795">
    <property type="entry name" value="BIFUNCTIONAL ASPARTATE AMINOTRANSFERASE AND GLUTAMATE/ASPARTATE-PREPHENATE AMINOTRANSFERASE-RELATED"/>
    <property type="match status" value="1"/>
</dbReference>
<reference evidence="7" key="1">
    <citation type="journal article" date="2020" name="Stud. Mycol.">
        <title>101 Dothideomycetes genomes: a test case for predicting lifestyles and emergence of pathogens.</title>
        <authorList>
            <person name="Haridas S."/>
            <person name="Albert R."/>
            <person name="Binder M."/>
            <person name="Bloem J."/>
            <person name="Labutti K."/>
            <person name="Salamov A."/>
            <person name="Andreopoulos B."/>
            <person name="Baker S."/>
            <person name="Barry K."/>
            <person name="Bills G."/>
            <person name="Bluhm B."/>
            <person name="Cannon C."/>
            <person name="Castanera R."/>
            <person name="Culley D."/>
            <person name="Daum C."/>
            <person name="Ezra D."/>
            <person name="Gonzalez J."/>
            <person name="Henrissat B."/>
            <person name="Kuo A."/>
            <person name="Liang C."/>
            <person name="Lipzen A."/>
            <person name="Lutzoni F."/>
            <person name="Magnuson J."/>
            <person name="Mondo S."/>
            <person name="Nolan M."/>
            <person name="Ohm R."/>
            <person name="Pangilinan J."/>
            <person name="Park H.-J."/>
            <person name="Ramirez L."/>
            <person name="Alfaro M."/>
            <person name="Sun H."/>
            <person name="Tritt A."/>
            <person name="Yoshinaga Y."/>
            <person name="Zwiers L.-H."/>
            <person name="Turgeon B."/>
            <person name="Goodwin S."/>
            <person name="Spatafora J."/>
            <person name="Crous P."/>
            <person name="Grigoriev I."/>
        </authorList>
    </citation>
    <scope>NUCLEOTIDE SEQUENCE</scope>
    <source>
        <strain evidence="7">CBS 675.92</strain>
    </source>
</reference>
<evidence type="ECO:0000256" key="4">
    <source>
        <dbReference type="ARBA" id="ARBA00022679"/>
    </source>
</evidence>
<dbReference type="AlphaFoldDB" id="A0A6A5UA26"/>
<dbReference type="CDD" id="cd00609">
    <property type="entry name" value="AAT_like"/>
    <property type="match status" value="1"/>
</dbReference>
<evidence type="ECO:0000256" key="5">
    <source>
        <dbReference type="ARBA" id="ARBA00022898"/>
    </source>
</evidence>
<dbReference type="Proteomes" id="UP000800035">
    <property type="component" value="Unassembled WGS sequence"/>
</dbReference>
<organism evidence="7 8">
    <name type="scientific">Byssothecium circinans</name>
    <dbReference type="NCBI Taxonomy" id="147558"/>
    <lineage>
        <taxon>Eukaryota</taxon>
        <taxon>Fungi</taxon>
        <taxon>Dikarya</taxon>
        <taxon>Ascomycota</taxon>
        <taxon>Pezizomycotina</taxon>
        <taxon>Dothideomycetes</taxon>
        <taxon>Pleosporomycetidae</taxon>
        <taxon>Pleosporales</taxon>
        <taxon>Massarineae</taxon>
        <taxon>Massarinaceae</taxon>
        <taxon>Byssothecium</taxon>
    </lineage>
</organism>
<dbReference type="Gene3D" id="3.40.640.10">
    <property type="entry name" value="Type I PLP-dependent aspartate aminotransferase-like (Major domain)"/>
    <property type="match status" value="1"/>
</dbReference>
<dbReference type="GO" id="GO:0006520">
    <property type="term" value="P:amino acid metabolic process"/>
    <property type="evidence" value="ECO:0007669"/>
    <property type="project" value="TreeGrafter"/>
</dbReference>
<dbReference type="InterPro" id="IPR050478">
    <property type="entry name" value="Ethylene_sulfur-biosynth"/>
</dbReference>
<keyword evidence="5" id="KW-0663">Pyridoxal phosphate</keyword>
<comment type="cofactor">
    <cofactor evidence="1">
        <name>pyridoxal 5'-phosphate</name>
        <dbReference type="ChEBI" id="CHEBI:597326"/>
    </cofactor>
</comment>
<gene>
    <name evidence="7" type="ORF">CC80DRAFT_488161</name>
</gene>
<dbReference type="InterPro" id="IPR015422">
    <property type="entry name" value="PyrdxlP-dep_Trfase_small"/>
</dbReference>
<evidence type="ECO:0000313" key="7">
    <source>
        <dbReference type="EMBL" id="KAF1961735.1"/>
    </source>
</evidence>
<dbReference type="PANTHER" id="PTHR43795:SF32">
    <property type="entry name" value="AMINOTRANSFERASE GLII-RELATED"/>
    <property type="match status" value="1"/>
</dbReference>
<dbReference type="InterPro" id="IPR015421">
    <property type="entry name" value="PyrdxlP-dep_Trfase_major"/>
</dbReference>
<dbReference type="SUPFAM" id="SSF53383">
    <property type="entry name" value="PLP-dependent transferases"/>
    <property type="match status" value="1"/>
</dbReference>
<keyword evidence="4 7" id="KW-0808">Transferase</keyword>
<evidence type="ECO:0000259" key="6">
    <source>
        <dbReference type="Pfam" id="PF00155"/>
    </source>
</evidence>
<protein>
    <submittedName>
        <fullName evidence="7">PLP-dependent transferase</fullName>
    </submittedName>
</protein>
<evidence type="ECO:0000256" key="1">
    <source>
        <dbReference type="ARBA" id="ARBA00001933"/>
    </source>
</evidence>
<dbReference type="InterPro" id="IPR015424">
    <property type="entry name" value="PyrdxlP-dep_Trfase"/>
</dbReference>
<keyword evidence="8" id="KW-1185">Reference proteome</keyword>
<dbReference type="GO" id="GO:0008483">
    <property type="term" value="F:transaminase activity"/>
    <property type="evidence" value="ECO:0007669"/>
    <property type="project" value="UniProtKB-KW"/>
</dbReference>
<dbReference type="Gene3D" id="3.90.1150.10">
    <property type="entry name" value="Aspartate Aminotransferase, domain 1"/>
    <property type="match status" value="1"/>
</dbReference>
<dbReference type="GO" id="GO:0030170">
    <property type="term" value="F:pyridoxal phosphate binding"/>
    <property type="evidence" value="ECO:0007669"/>
    <property type="project" value="InterPro"/>
</dbReference>
<dbReference type="InterPro" id="IPR004839">
    <property type="entry name" value="Aminotransferase_I/II_large"/>
</dbReference>
<feature type="domain" description="Aminotransferase class I/classII large" evidence="6">
    <location>
        <begin position="34"/>
        <end position="415"/>
    </location>
</feature>
<dbReference type="Pfam" id="PF00155">
    <property type="entry name" value="Aminotran_1_2"/>
    <property type="match status" value="1"/>
</dbReference>
<comment type="similarity">
    <text evidence="2">Belongs to the class-I pyridoxal-phosphate-dependent aminotransferase family.</text>
</comment>
<accession>A0A6A5UA26</accession>
<name>A0A6A5UA26_9PLEO</name>
<evidence type="ECO:0000256" key="2">
    <source>
        <dbReference type="ARBA" id="ARBA00007441"/>
    </source>
</evidence>
<sequence length="423" mass="46575">MDSGLSSRMVHALEDLIPKAAATAAPEKCDLATCIDLSNAQNEVLRPELLEFFKTAVEDRATQKVFAQPPAQGGDRILREALTTFLNQYLGPIHQVKPEHIVLTAGASDAIENVIHAICDDGDGVIVPGPYWHGYESILKARANVNIIVAHPPTYQNYDNYLLPSLQAAYDFSADKSRIKAVLLSNPNNPVSRCYPRKSIVECMEFCQERGLHLISDEIFALSSLQGLPSGSPPFVSALSLTEPLVPEGAVKIDPSRVHVIWGASKLFGSSGFKVGCLISQQNPQLLTAMSLLTAHHVNNIGSLYLSSLLTWSQLPTLLALNSERLTASYRLLAAALRRWNIDFITPTDGVVLFANIARGARSRAEEKDFYDRLAIHGLRVGHGRFYKGVETEYGWARIRFSISLRDMEAALEKLSTFLATEY</sequence>
<dbReference type="PRINTS" id="PR00753">
    <property type="entry name" value="ACCSYNTHASE"/>
</dbReference>
<proteinExistence type="inferred from homology"/>
<evidence type="ECO:0000313" key="8">
    <source>
        <dbReference type="Proteomes" id="UP000800035"/>
    </source>
</evidence>
<keyword evidence="3" id="KW-0032">Aminotransferase</keyword>